<organism evidence="6 7">
    <name type="scientific">Triparma laevis f. longispina</name>
    <dbReference type="NCBI Taxonomy" id="1714387"/>
    <lineage>
        <taxon>Eukaryota</taxon>
        <taxon>Sar</taxon>
        <taxon>Stramenopiles</taxon>
        <taxon>Ochrophyta</taxon>
        <taxon>Bolidophyceae</taxon>
        <taxon>Parmales</taxon>
        <taxon>Triparmaceae</taxon>
        <taxon>Triparma</taxon>
    </lineage>
</organism>
<dbReference type="GO" id="GO:0005634">
    <property type="term" value="C:nucleus"/>
    <property type="evidence" value="ECO:0007669"/>
    <property type="project" value="TreeGrafter"/>
</dbReference>
<dbReference type="Pfam" id="PF00249">
    <property type="entry name" value="Myb_DNA-binding"/>
    <property type="match status" value="2"/>
</dbReference>
<feature type="domain" description="Myb-like" evidence="4">
    <location>
        <begin position="133"/>
        <end position="183"/>
    </location>
</feature>
<sequence>MISSDPYMGNLKPPATYAGVKKGSVPNALWSAIQDQQLLQTTSSYTTKSTTNWAGVSQHLERSFSLKRTATQCSTRYRTLRPSATKGPWTEEEDELVVQLVGRLGAKKWSQIAGHLPGRIGKQCRERWHNHLNPDICKAPWSEAEDRLILTSHATLGNKWAEIAKLLPGRTDNAIKNHWNSSMKRKIERYVKSKNIGGVMKLVCEEGRFLIADDIEGTLKAVRTASGKHHGSKSSSTSSAKAAMAGNFPPAPAQAPRRVSLPAQQAVVQQPEQHRAIYHSHQQQHMYGDVGVVEPVVSREEIEDEADFDIDGVLEEMNKTAKKSQSFQPRPHPNSVSSNHQHHHRANPTTPSPPPAQPYLVFTDHVMNHLQTFVKNLKGGYVNRLYLSGAERRKLAVGVDLGSPESNLLTVCELTQEEYVGLPAEYRAMVEGKGKGGGEVGYIFPSCPESPVLAVDQSHGETAHTPNHISIAKNVTLSETLTTPAIKHSTSPSKASRNASSHLTPPSKYISPSTSQGTMLPTPTLSSVRGAASSFRSTLSPPPYFSQSSKGVSCTPGKSNVKPSAYAFSPLFSPNTSLAAGCTPARVVAGETSVNLDSQWAYDDAVLLRESLALEGKGAGKGDTKHLAVKFDDLAMRKKGKEWGGKATPLAVRAVARGAVTPMSEGGSKFSVVLSSTPLTTPKVEGGAALVTGPGVNRVRSKGQPVGEIASSLEFPTPKRRMKA</sequence>
<evidence type="ECO:0000256" key="2">
    <source>
        <dbReference type="ARBA" id="ARBA00023125"/>
    </source>
</evidence>
<dbReference type="PROSITE" id="PS51294">
    <property type="entry name" value="HTH_MYB"/>
    <property type="match status" value="2"/>
</dbReference>
<feature type="compositionally biased region" description="Polar residues" evidence="3">
    <location>
        <begin position="323"/>
        <end position="339"/>
    </location>
</feature>
<dbReference type="InterPro" id="IPR017930">
    <property type="entry name" value="Myb_dom"/>
</dbReference>
<dbReference type="InterPro" id="IPR009057">
    <property type="entry name" value="Homeodomain-like_sf"/>
</dbReference>
<dbReference type="AlphaFoldDB" id="A0A9W7FJF7"/>
<feature type="domain" description="HTH myb-type" evidence="5">
    <location>
        <begin position="138"/>
        <end position="187"/>
    </location>
</feature>
<feature type="domain" description="Myb-like" evidence="4">
    <location>
        <begin position="30"/>
        <end position="80"/>
    </location>
</feature>
<dbReference type="PANTHER" id="PTHR45614:SF25">
    <property type="entry name" value="MYB PROTEIN"/>
    <property type="match status" value="1"/>
</dbReference>
<dbReference type="OrthoDB" id="2143914at2759"/>
<feature type="region of interest" description="Disordered" evidence="3">
    <location>
        <begin position="224"/>
        <end position="255"/>
    </location>
</feature>
<dbReference type="GO" id="GO:0000981">
    <property type="term" value="F:DNA-binding transcription factor activity, RNA polymerase II-specific"/>
    <property type="evidence" value="ECO:0007669"/>
    <property type="project" value="TreeGrafter"/>
</dbReference>
<dbReference type="InterPro" id="IPR001005">
    <property type="entry name" value="SANT/Myb"/>
</dbReference>
<dbReference type="EMBL" id="BRXW01000190">
    <property type="protein sequence ID" value="GMI13317.1"/>
    <property type="molecule type" value="Genomic_DNA"/>
</dbReference>
<dbReference type="Proteomes" id="UP001165122">
    <property type="component" value="Unassembled WGS sequence"/>
</dbReference>
<feature type="region of interest" description="Disordered" evidence="3">
    <location>
        <begin position="319"/>
        <end position="359"/>
    </location>
</feature>
<evidence type="ECO:0000313" key="6">
    <source>
        <dbReference type="EMBL" id="GMI13317.1"/>
    </source>
</evidence>
<dbReference type="SMART" id="SM00717">
    <property type="entry name" value="SANT"/>
    <property type="match status" value="3"/>
</dbReference>
<dbReference type="InterPro" id="IPR050560">
    <property type="entry name" value="MYB_TF"/>
</dbReference>
<evidence type="ECO:0000256" key="1">
    <source>
        <dbReference type="ARBA" id="ARBA00022737"/>
    </source>
</evidence>
<feature type="domain" description="HTH myb-type" evidence="5">
    <location>
        <begin position="81"/>
        <end position="136"/>
    </location>
</feature>
<reference evidence="7" key="1">
    <citation type="journal article" date="2023" name="Commun. Biol.">
        <title>Genome analysis of Parmales, the sister group of diatoms, reveals the evolutionary specialization of diatoms from phago-mixotrophs to photoautotrophs.</title>
        <authorList>
            <person name="Ban H."/>
            <person name="Sato S."/>
            <person name="Yoshikawa S."/>
            <person name="Yamada K."/>
            <person name="Nakamura Y."/>
            <person name="Ichinomiya M."/>
            <person name="Sato N."/>
            <person name="Blanc-Mathieu R."/>
            <person name="Endo H."/>
            <person name="Kuwata A."/>
            <person name="Ogata H."/>
        </authorList>
    </citation>
    <scope>NUCLEOTIDE SEQUENCE [LARGE SCALE GENOMIC DNA]</scope>
    <source>
        <strain evidence="7">NIES 3700</strain>
    </source>
</reference>
<evidence type="ECO:0000259" key="5">
    <source>
        <dbReference type="PROSITE" id="PS51294"/>
    </source>
</evidence>
<evidence type="ECO:0000256" key="3">
    <source>
        <dbReference type="SAM" id="MobiDB-lite"/>
    </source>
</evidence>
<name>A0A9W7FJF7_9STRA</name>
<evidence type="ECO:0000313" key="7">
    <source>
        <dbReference type="Proteomes" id="UP001165122"/>
    </source>
</evidence>
<dbReference type="FunFam" id="1.10.10.60:FF:000010">
    <property type="entry name" value="Transcriptional activator Myb isoform A"/>
    <property type="match status" value="1"/>
</dbReference>
<dbReference type="GO" id="GO:0000978">
    <property type="term" value="F:RNA polymerase II cis-regulatory region sequence-specific DNA binding"/>
    <property type="evidence" value="ECO:0007669"/>
    <property type="project" value="TreeGrafter"/>
</dbReference>
<feature type="compositionally biased region" description="Polar residues" evidence="3">
    <location>
        <begin position="485"/>
        <end position="527"/>
    </location>
</feature>
<evidence type="ECO:0000259" key="4">
    <source>
        <dbReference type="PROSITE" id="PS50090"/>
    </source>
</evidence>
<keyword evidence="7" id="KW-1185">Reference proteome</keyword>
<dbReference type="PROSITE" id="PS50090">
    <property type="entry name" value="MYB_LIKE"/>
    <property type="match status" value="3"/>
</dbReference>
<feature type="region of interest" description="Disordered" evidence="3">
    <location>
        <begin position="695"/>
        <end position="724"/>
    </location>
</feature>
<dbReference type="Gene3D" id="1.10.10.60">
    <property type="entry name" value="Homeodomain-like"/>
    <property type="match status" value="3"/>
</dbReference>
<comment type="caution">
    <text evidence="6">The sequence shown here is derived from an EMBL/GenBank/DDBJ whole genome shotgun (WGS) entry which is preliminary data.</text>
</comment>
<proteinExistence type="predicted"/>
<gene>
    <name evidence="6" type="ORF">TrLO_g7933</name>
</gene>
<feature type="domain" description="Myb-like" evidence="4">
    <location>
        <begin position="81"/>
        <end position="132"/>
    </location>
</feature>
<keyword evidence="2" id="KW-0238">DNA-binding</keyword>
<dbReference type="PANTHER" id="PTHR45614">
    <property type="entry name" value="MYB PROTEIN-RELATED"/>
    <property type="match status" value="1"/>
</dbReference>
<dbReference type="CDD" id="cd00167">
    <property type="entry name" value="SANT"/>
    <property type="match status" value="2"/>
</dbReference>
<dbReference type="SUPFAM" id="SSF46689">
    <property type="entry name" value="Homeodomain-like"/>
    <property type="match status" value="2"/>
</dbReference>
<keyword evidence="1" id="KW-0677">Repeat</keyword>
<feature type="compositionally biased region" description="Low complexity" evidence="3">
    <location>
        <begin position="233"/>
        <end position="243"/>
    </location>
</feature>
<feature type="region of interest" description="Disordered" evidence="3">
    <location>
        <begin position="485"/>
        <end position="534"/>
    </location>
</feature>
<accession>A0A9W7FJF7</accession>
<protein>
    <submittedName>
        <fullName evidence="6">Uncharacterized protein</fullName>
    </submittedName>
</protein>